<comment type="similarity">
    <text evidence="1">Belongs to the N-acetylmuramoyl-L-alanine amidase 2 family.</text>
</comment>
<dbReference type="GO" id="GO:0009253">
    <property type="term" value="P:peptidoglycan catabolic process"/>
    <property type="evidence" value="ECO:0007669"/>
    <property type="project" value="InterPro"/>
</dbReference>
<feature type="domain" description="Peptidoglycan recognition protein family" evidence="4">
    <location>
        <begin position="255"/>
        <end position="410"/>
    </location>
</feature>
<sequence>MLRRTLFGASVATVVVAGTVTYLVSSGSDATTSASGKPGPGRVHQYALRSMTAGTAAQKVAGLPAASTEPFSLLGVTWDKPRSELHGTVRVRTRDAASGQWSGWREVEPETEDAPDAREGAARGSRGGTSGLWVGPSNGVEVRVTGHGRTLPTGLRVDLVDPGDPGDSGDPAGGGGTSRPRAAGGGGTDARLAAAAEPIDSPAPADSSSPAAEPSASSSAEPSPSESLAPTSSPAGGTAPSSQRLGAKAVIAPKPAMVSRAAWGADESLVKEPPEYDASVKAVFVHHSDTGNSYTCAQAKSVVRSIFLYHVKSEGWNDIGYNFLVDKCGTVYEGRGGGADRPVHGAHTYGFNTDTTGIAVLGTYTKANETPAGVAPTQAALNGVAKVAAWKLGLTGVDPAGKTTLTSMAPDGTGGKYPYGKKVSFYTISGHRDGFATACPGAQLYAMLGAIRTAAKKLTTPAVAVTLSGAANVGGRYYTKSTVTVGWKPVASATYEVRVDGAVAATPAAGASSAALTLKPGTHSVMVHAKYSGGGTADSPASTVVADVTKPVFATPPALSLRPATVTTTAVPVTLGWKATDNALLGSVKATSPAAKTFAPATTSWAATATPGAAQSWSLTAADAAGNTATSGTSQSVALMPEGQSQRTGPWKRTTNSSYLGGYGLYSGTKGASASWTFTGRSAGLVVKRQSNVGAVVVYVDGVKAGTLDTRASKLAYRQLVWTRAWKTSGKHTIKVVVAGTSGRPIVCIDGITYIR</sequence>
<dbReference type="InterPro" id="IPR015510">
    <property type="entry name" value="PGRP"/>
</dbReference>
<keyword evidence="3" id="KW-0732">Signal</keyword>
<evidence type="ECO:0000256" key="3">
    <source>
        <dbReference type="SAM" id="SignalP"/>
    </source>
</evidence>
<evidence type="ECO:0000313" key="5">
    <source>
        <dbReference type="EMBL" id="MWA06770.1"/>
    </source>
</evidence>
<dbReference type="Pfam" id="PF01510">
    <property type="entry name" value="Amidase_2"/>
    <property type="match status" value="1"/>
</dbReference>
<dbReference type="EMBL" id="WBMS02000057">
    <property type="protein sequence ID" value="MWA06770.1"/>
    <property type="molecule type" value="Genomic_DNA"/>
</dbReference>
<name>A0A6I4MP61_9ACTN</name>
<feature type="region of interest" description="Disordered" evidence="2">
    <location>
        <begin position="94"/>
        <end position="243"/>
    </location>
</feature>
<feature type="chain" id="PRO_5026032127" evidence="3">
    <location>
        <begin position="18"/>
        <end position="756"/>
    </location>
</feature>
<reference evidence="5" key="1">
    <citation type="submission" date="2019-12" db="EMBL/GenBank/DDBJ databases">
        <title>Actinomadura physcomitrii sp. nov., a novel actinomycete isolated from moss [Physcomitrium sphaericum (Ludw) Fuernr].</title>
        <authorList>
            <person name="Zhuang X."/>
        </authorList>
    </citation>
    <scope>NUCLEOTIDE SEQUENCE [LARGE SCALE GENOMIC DNA]</scope>
    <source>
        <strain evidence="5">LD22</strain>
    </source>
</reference>
<proteinExistence type="inferred from homology"/>
<dbReference type="InterPro" id="IPR006619">
    <property type="entry name" value="PGRP_domain_met/bac"/>
</dbReference>
<keyword evidence="6" id="KW-1185">Reference proteome</keyword>
<evidence type="ECO:0000256" key="2">
    <source>
        <dbReference type="SAM" id="MobiDB-lite"/>
    </source>
</evidence>
<dbReference type="GO" id="GO:0008270">
    <property type="term" value="F:zinc ion binding"/>
    <property type="evidence" value="ECO:0007669"/>
    <property type="project" value="InterPro"/>
</dbReference>
<feature type="signal peptide" evidence="3">
    <location>
        <begin position="1"/>
        <end position="17"/>
    </location>
</feature>
<dbReference type="InterPro" id="IPR002502">
    <property type="entry name" value="Amidase_domain"/>
</dbReference>
<evidence type="ECO:0000259" key="4">
    <source>
        <dbReference type="SMART" id="SM00701"/>
    </source>
</evidence>
<accession>A0A6I4MP61</accession>
<dbReference type="SUPFAM" id="SSF55846">
    <property type="entry name" value="N-acetylmuramoyl-L-alanine amidase-like"/>
    <property type="match status" value="1"/>
</dbReference>
<dbReference type="Gene3D" id="2.60.120.260">
    <property type="entry name" value="Galactose-binding domain-like"/>
    <property type="match status" value="1"/>
</dbReference>
<dbReference type="PANTHER" id="PTHR11022:SF41">
    <property type="entry name" value="PEPTIDOGLYCAN-RECOGNITION PROTEIN LC-RELATED"/>
    <property type="match status" value="1"/>
</dbReference>
<dbReference type="AlphaFoldDB" id="A0A6I4MP61"/>
<dbReference type="Proteomes" id="UP000462055">
    <property type="component" value="Unassembled WGS sequence"/>
</dbReference>
<dbReference type="CDD" id="cd06583">
    <property type="entry name" value="PGRP"/>
    <property type="match status" value="1"/>
</dbReference>
<feature type="compositionally biased region" description="Gly residues" evidence="2">
    <location>
        <begin position="171"/>
        <end position="188"/>
    </location>
</feature>
<dbReference type="GO" id="GO:0008745">
    <property type="term" value="F:N-acetylmuramoyl-L-alanine amidase activity"/>
    <property type="evidence" value="ECO:0007669"/>
    <property type="project" value="InterPro"/>
</dbReference>
<dbReference type="PANTHER" id="PTHR11022">
    <property type="entry name" value="PEPTIDOGLYCAN RECOGNITION PROTEIN"/>
    <property type="match status" value="1"/>
</dbReference>
<dbReference type="SMART" id="SM00701">
    <property type="entry name" value="PGRP"/>
    <property type="match status" value="1"/>
</dbReference>
<evidence type="ECO:0000313" key="6">
    <source>
        <dbReference type="Proteomes" id="UP000462055"/>
    </source>
</evidence>
<dbReference type="InterPro" id="IPR036505">
    <property type="entry name" value="Amidase/PGRP_sf"/>
</dbReference>
<dbReference type="Gene3D" id="3.40.80.10">
    <property type="entry name" value="Peptidoglycan recognition protein-like"/>
    <property type="match status" value="1"/>
</dbReference>
<feature type="compositionally biased region" description="Low complexity" evidence="2">
    <location>
        <begin position="193"/>
        <end position="235"/>
    </location>
</feature>
<comment type="caution">
    <text evidence="5">The sequence shown here is derived from an EMBL/GenBank/DDBJ whole genome shotgun (WGS) entry which is preliminary data.</text>
</comment>
<evidence type="ECO:0000256" key="1">
    <source>
        <dbReference type="ARBA" id="ARBA00007553"/>
    </source>
</evidence>
<organism evidence="5 6">
    <name type="scientific">Actinomadura physcomitrii</name>
    <dbReference type="NCBI Taxonomy" id="2650748"/>
    <lineage>
        <taxon>Bacteria</taxon>
        <taxon>Bacillati</taxon>
        <taxon>Actinomycetota</taxon>
        <taxon>Actinomycetes</taxon>
        <taxon>Streptosporangiales</taxon>
        <taxon>Thermomonosporaceae</taxon>
        <taxon>Actinomadura</taxon>
    </lineage>
</organism>
<gene>
    <name evidence="5" type="ORF">F8568_041800</name>
</gene>
<protein>
    <submittedName>
        <fullName evidence="5">N-acetylmuramoyl-L-alanine amidase</fullName>
    </submittedName>
</protein>